<feature type="transmembrane region" description="Helical" evidence="12">
    <location>
        <begin position="445"/>
        <end position="471"/>
    </location>
</feature>
<dbReference type="Proteomes" id="UP000672602">
    <property type="component" value="Unassembled WGS sequence"/>
</dbReference>
<dbReference type="PANTHER" id="PTHR43867">
    <property type="entry name" value="CELLULOSE SYNTHASE CATALYTIC SUBUNIT A [UDP-FORMING]"/>
    <property type="match status" value="1"/>
</dbReference>
<gene>
    <name evidence="14" type="primary">mdoH</name>
    <name evidence="14" type="ORF">KAJ83_16250</name>
</gene>
<proteinExistence type="inferred from homology"/>
<keyword evidence="10 12" id="KW-1133">Transmembrane helix</keyword>
<accession>A0A8J7SPD7</accession>
<evidence type="ECO:0000313" key="15">
    <source>
        <dbReference type="Proteomes" id="UP000672602"/>
    </source>
</evidence>
<evidence type="ECO:0000256" key="4">
    <source>
        <dbReference type="ARBA" id="ARBA00020585"/>
    </source>
</evidence>
<organism evidence="14 15">
    <name type="scientific">Marivibrio halodurans</name>
    <dbReference type="NCBI Taxonomy" id="2039722"/>
    <lineage>
        <taxon>Bacteria</taxon>
        <taxon>Pseudomonadati</taxon>
        <taxon>Pseudomonadota</taxon>
        <taxon>Alphaproteobacteria</taxon>
        <taxon>Rhodospirillales</taxon>
        <taxon>Rhodospirillaceae</taxon>
        <taxon>Marivibrio</taxon>
    </lineage>
</organism>
<keyword evidence="6" id="KW-0997">Cell inner membrane</keyword>
<dbReference type="NCBIfam" id="NF003958">
    <property type="entry name" value="PRK05454.2-1"/>
    <property type="match status" value="1"/>
</dbReference>
<dbReference type="InterPro" id="IPR050321">
    <property type="entry name" value="Glycosyltr_2/OpgH_subfam"/>
</dbReference>
<reference evidence="14" key="1">
    <citation type="submission" date="2021-04" db="EMBL/GenBank/DDBJ databases">
        <authorList>
            <person name="Zhang D.-C."/>
        </authorList>
    </citation>
    <scope>NUCLEOTIDE SEQUENCE</scope>
    <source>
        <strain evidence="14">CGMCC 1.15697</strain>
    </source>
</reference>
<evidence type="ECO:0000256" key="10">
    <source>
        <dbReference type="ARBA" id="ARBA00022989"/>
    </source>
</evidence>
<comment type="similarity">
    <text evidence="3">Belongs to the glycosyltransferase 2 family. OpgH subfamily.</text>
</comment>
<dbReference type="CDD" id="cd04191">
    <property type="entry name" value="Glucan_BSP_MdoH"/>
    <property type="match status" value="1"/>
</dbReference>
<feature type="transmembrane region" description="Helical" evidence="12">
    <location>
        <begin position="55"/>
        <end position="86"/>
    </location>
</feature>
<evidence type="ECO:0000256" key="1">
    <source>
        <dbReference type="ARBA" id="ARBA00004429"/>
    </source>
</evidence>
<evidence type="ECO:0000256" key="7">
    <source>
        <dbReference type="ARBA" id="ARBA00022676"/>
    </source>
</evidence>
<comment type="caution">
    <text evidence="14">The sequence shown here is derived from an EMBL/GenBank/DDBJ whole genome shotgun (WGS) entry which is preliminary data.</text>
</comment>
<dbReference type="NCBIfam" id="NF003962">
    <property type="entry name" value="PRK05454.2-5"/>
    <property type="match status" value="1"/>
</dbReference>
<comment type="subcellular location">
    <subcellularLocation>
        <location evidence="1">Cell inner membrane</location>
        <topology evidence="1">Multi-pass membrane protein</topology>
    </subcellularLocation>
</comment>
<dbReference type="GO" id="GO:0005886">
    <property type="term" value="C:plasma membrane"/>
    <property type="evidence" value="ECO:0007669"/>
    <property type="project" value="UniProtKB-SubCell"/>
</dbReference>
<protein>
    <recommendedName>
        <fullName evidence="4">Glucans biosynthesis glucosyltransferase H</fullName>
    </recommendedName>
</protein>
<evidence type="ECO:0000256" key="11">
    <source>
        <dbReference type="ARBA" id="ARBA00023136"/>
    </source>
</evidence>
<evidence type="ECO:0000256" key="8">
    <source>
        <dbReference type="ARBA" id="ARBA00022679"/>
    </source>
</evidence>
<dbReference type="Pfam" id="PF13632">
    <property type="entry name" value="Glyco_trans_2_3"/>
    <property type="match status" value="1"/>
</dbReference>
<dbReference type="GO" id="GO:0016758">
    <property type="term" value="F:hexosyltransferase activity"/>
    <property type="evidence" value="ECO:0007669"/>
    <property type="project" value="TreeGrafter"/>
</dbReference>
<dbReference type="RefSeq" id="WP_210683165.1">
    <property type="nucleotide sequence ID" value="NZ_JAGMWN010000009.1"/>
</dbReference>
<keyword evidence="9 12" id="KW-0812">Transmembrane</keyword>
<evidence type="ECO:0000256" key="6">
    <source>
        <dbReference type="ARBA" id="ARBA00022519"/>
    </source>
</evidence>
<keyword evidence="5" id="KW-1003">Cell membrane</keyword>
<feature type="domain" description="Glycosyltransferase 2-like" evidence="13">
    <location>
        <begin position="219"/>
        <end position="417"/>
    </location>
</feature>
<keyword evidence="11 12" id="KW-0472">Membrane</keyword>
<evidence type="ECO:0000256" key="9">
    <source>
        <dbReference type="ARBA" id="ARBA00022692"/>
    </source>
</evidence>
<evidence type="ECO:0000256" key="2">
    <source>
        <dbReference type="ARBA" id="ARBA00005001"/>
    </source>
</evidence>
<dbReference type="PANTHER" id="PTHR43867:SF5">
    <property type="entry name" value="GLUCANS BIOSYNTHESIS GLUCOSYLTRANSFERASE H"/>
    <property type="match status" value="1"/>
</dbReference>
<evidence type="ECO:0000256" key="5">
    <source>
        <dbReference type="ARBA" id="ARBA00022475"/>
    </source>
</evidence>
<feature type="transmembrane region" description="Helical" evidence="12">
    <location>
        <begin position="532"/>
        <end position="553"/>
    </location>
</feature>
<dbReference type="AlphaFoldDB" id="A0A8J7SPD7"/>
<dbReference type="InterPro" id="IPR029044">
    <property type="entry name" value="Nucleotide-diphossugar_trans"/>
</dbReference>
<evidence type="ECO:0000313" key="14">
    <source>
        <dbReference type="EMBL" id="MBP5858573.1"/>
    </source>
</evidence>
<feature type="transmembrane region" description="Helical" evidence="12">
    <location>
        <begin position="28"/>
        <end position="49"/>
    </location>
</feature>
<evidence type="ECO:0000256" key="3">
    <source>
        <dbReference type="ARBA" id="ARBA00009337"/>
    </source>
</evidence>
<name>A0A8J7SPD7_9PROT</name>
<keyword evidence="15" id="KW-1185">Reference proteome</keyword>
<evidence type="ECO:0000256" key="12">
    <source>
        <dbReference type="SAM" id="Phobius"/>
    </source>
</evidence>
<keyword evidence="8 14" id="KW-0808">Transferase</keyword>
<dbReference type="InterPro" id="IPR001173">
    <property type="entry name" value="Glyco_trans_2-like"/>
</dbReference>
<feature type="transmembrane region" description="Helical" evidence="12">
    <location>
        <begin position="559"/>
        <end position="579"/>
    </location>
</feature>
<keyword evidence="7 14" id="KW-0328">Glycosyltransferase</keyword>
<comment type="pathway">
    <text evidence="2">Glycan metabolism; osmoregulated periplasmic glucan (OPG) biosynthesis.</text>
</comment>
<dbReference type="EMBL" id="JAGMWN010000009">
    <property type="protein sequence ID" value="MBP5858573.1"/>
    <property type="molecule type" value="Genomic_DNA"/>
</dbReference>
<evidence type="ECO:0000259" key="13">
    <source>
        <dbReference type="Pfam" id="PF13632"/>
    </source>
</evidence>
<feature type="transmembrane region" description="Helical" evidence="12">
    <location>
        <begin position="390"/>
        <end position="415"/>
    </location>
</feature>
<dbReference type="Gene3D" id="3.90.550.10">
    <property type="entry name" value="Spore Coat Polysaccharide Biosynthesis Protein SpsA, Chain A"/>
    <property type="match status" value="1"/>
</dbReference>
<dbReference type="SUPFAM" id="SSF53448">
    <property type="entry name" value="Nucleotide-diphospho-sugar transferases"/>
    <property type="match status" value="1"/>
</dbReference>
<sequence length="717" mass="78048">MRSEANRSPSSVQPGPPPGHRPSYLHRALALLLIALTSVTAVAAATALLTPETTFGYIAAGALMLCFSLLFAWISANFWVSLIGAVELARHKRAARKPAGCRADAGPDVSAAAVDPAARTAIAVPVYNEDPARTAGNVRAILESIDAVGALDLFDLYILSDSTNPDVWVEEEKCWFEIARSPRFMNRVFYRRRTRNEERKSGNIKQFLENWGHDYRYMIVLDADSIMSGSAVVELVRRMEADPECGLIQTWPRIVGGSTLFARMHQYAAGLYGRMLAFGMAKLINPHGNYWGHNAIIRVEAFMQSCGLPHLPGRAPLGGEILSHDFVEAALLVRRDWKVVLAPDIDGSYEEAPPNLIQHLARDQRWCQGNLQHGWLLLARGIRPASRINFLTGILAYLASPIWLAFVVIAAVMAFSDQKLFSAGLVLVRDETGGWAVMTNSLESLAAISILGATVCFIIGPKILGAVFALFDRDEPVLRLLPNVICETVLSILAAPTVMLRHSLFVIKLLFGTGVDWAPQQRDADRVSWREAANAFAMQTGLALLVLASALIVPSLVHLWLSPILLGLLCSIPFAVWTGRRLSARGGMLRAGIDYRPPPVLSAAERARGEIASAVSGEGMSGLREVLDRADTHRLHLFVLASQSGLSAGVPDADTASEIDGAILARARAEPDSLDREERRVLLANAPALQRLHFERMKMRADIPAEPAGAHPAPVQG</sequence>